<evidence type="ECO:0000313" key="3">
    <source>
        <dbReference type="Proteomes" id="UP000245790"/>
    </source>
</evidence>
<dbReference type="InterPro" id="IPR011250">
    <property type="entry name" value="OMP/PagP_B-barrel"/>
</dbReference>
<sequence>MRLLRNVDFNFNGLAWSFWLKACLRMVIRLQSVTVEVRKFGRQSYLMLSLVPIAFIANNSMAQDENSPAENLQPPAELNSEQPVIPAEAQRVVVSEPFINLQTGPGRGFPVFYIVEQKQSLWILKRKYNWFNVTNESGKTGWVPLEEIIKTKNPDGSDVQFTSYTERDYVKRDWELGFRAGDFGGANVLALSGAWQFTENLAAELVVGQGLGDFSEVRQTTINVTNTPFPEWQFSPYFGIGGGLVKVIPSAALVQEVDRQDEVLFATTGLKTYITDRFLFRVEYRNYVILTTQATNEDIEEWTVGFSVFF</sequence>
<feature type="domain" description="SH3b" evidence="1">
    <location>
        <begin position="87"/>
        <end position="152"/>
    </location>
</feature>
<name>A0A316G0R4_9GAMM</name>
<keyword evidence="3" id="KW-1185">Reference proteome</keyword>
<dbReference type="OrthoDB" id="9148835at2"/>
<dbReference type="RefSeq" id="WP_109761653.1">
    <property type="nucleotide sequence ID" value="NZ_QGGU01000001.1"/>
</dbReference>
<dbReference type="AlphaFoldDB" id="A0A316G0R4"/>
<dbReference type="PROSITE" id="PS51781">
    <property type="entry name" value="SH3B"/>
    <property type="match status" value="1"/>
</dbReference>
<proteinExistence type="predicted"/>
<dbReference type="Gene3D" id="2.40.160.20">
    <property type="match status" value="1"/>
</dbReference>
<organism evidence="2 3">
    <name type="scientific">Pleionea mediterranea</name>
    <dbReference type="NCBI Taxonomy" id="523701"/>
    <lineage>
        <taxon>Bacteria</taxon>
        <taxon>Pseudomonadati</taxon>
        <taxon>Pseudomonadota</taxon>
        <taxon>Gammaproteobacteria</taxon>
        <taxon>Oceanospirillales</taxon>
        <taxon>Pleioneaceae</taxon>
        <taxon>Pleionea</taxon>
    </lineage>
</organism>
<comment type="caution">
    <text evidence="2">The sequence shown here is derived from an EMBL/GenBank/DDBJ whole genome shotgun (WGS) entry which is preliminary data.</text>
</comment>
<reference evidence="2 3" key="1">
    <citation type="submission" date="2018-05" db="EMBL/GenBank/DDBJ databases">
        <title>Genomic Encyclopedia of Type Strains, Phase IV (KMG-IV): sequencing the most valuable type-strain genomes for metagenomic binning, comparative biology and taxonomic classification.</title>
        <authorList>
            <person name="Goeker M."/>
        </authorList>
    </citation>
    <scope>NUCLEOTIDE SEQUENCE [LARGE SCALE GENOMIC DNA]</scope>
    <source>
        <strain evidence="2 3">DSM 25350</strain>
    </source>
</reference>
<evidence type="ECO:0000259" key="1">
    <source>
        <dbReference type="PROSITE" id="PS51781"/>
    </source>
</evidence>
<dbReference type="SUPFAM" id="SSF56925">
    <property type="entry name" value="OMPA-like"/>
    <property type="match status" value="1"/>
</dbReference>
<dbReference type="EMBL" id="QGGU01000001">
    <property type="protein sequence ID" value="PWK54544.1"/>
    <property type="molecule type" value="Genomic_DNA"/>
</dbReference>
<dbReference type="Proteomes" id="UP000245790">
    <property type="component" value="Unassembled WGS sequence"/>
</dbReference>
<evidence type="ECO:0000313" key="2">
    <source>
        <dbReference type="EMBL" id="PWK54544.1"/>
    </source>
</evidence>
<dbReference type="Gene3D" id="2.30.30.40">
    <property type="entry name" value="SH3 Domains"/>
    <property type="match status" value="1"/>
</dbReference>
<dbReference type="InterPro" id="IPR003646">
    <property type="entry name" value="SH3-like_bac-type"/>
</dbReference>
<accession>A0A316G0R4</accession>
<gene>
    <name evidence="2" type="ORF">C8D97_101398</name>
</gene>
<protein>
    <recommendedName>
        <fullName evidence="1">SH3b domain-containing protein</fullName>
    </recommendedName>
</protein>